<evidence type="ECO:0000259" key="14">
    <source>
        <dbReference type="PROSITE" id="PS50990"/>
    </source>
</evidence>
<name>A0AA41Z1X8_9HYPH</name>
<dbReference type="GO" id="GO:0015421">
    <property type="term" value="F:ABC-type oligopeptide transporter activity"/>
    <property type="evidence" value="ECO:0007669"/>
    <property type="project" value="TreeGrafter"/>
</dbReference>
<comment type="similarity">
    <text evidence="2">Belongs to the ABC transporter superfamily.</text>
</comment>
<feature type="domain" description="ABC transporter" evidence="12">
    <location>
        <begin position="478"/>
        <end position="713"/>
    </location>
</feature>
<dbReference type="InterPro" id="IPR003593">
    <property type="entry name" value="AAA+_ATPase"/>
</dbReference>
<dbReference type="PROSITE" id="PS50929">
    <property type="entry name" value="ABC_TM1F"/>
    <property type="match status" value="1"/>
</dbReference>
<evidence type="ECO:0000256" key="3">
    <source>
        <dbReference type="ARBA" id="ARBA00022448"/>
    </source>
</evidence>
<evidence type="ECO:0000313" key="16">
    <source>
        <dbReference type="Proteomes" id="UP001165667"/>
    </source>
</evidence>
<dbReference type="InterPro" id="IPR027417">
    <property type="entry name" value="P-loop_NTPase"/>
</dbReference>
<comment type="subcellular location">
    <subcellularLocation>
        <location evidence="1">Cell membrane</location>
        <topology evidence="1">Multi-pass membrane protein</topology>
    </subcellularLocation>
</comment>
<keyword evidence="9 11" id="KW-1133">Transmembrane helix</keyword>
<dbReference type="PANTHER" id="PTHR43394:SF1">
    <property type="entry name" value="ATP-BINDING CASSETTE SUB-FAMILY B MEMBER 10, MITOCHONDRIAL"/>
    <property type="match status" value="1"/>
</dbReference>
<dbReference type="AlphaFoldDB" id="A0AA41Z1X8"/>
<reference evidence="15" key="1">
    <citation type="submission" date="2022-05" db="EMBL/GenBank/DDBJ databases">
        <authorList>
            <person name="Pankratov T."/>
        </authorList>
    </citation>
    <scope>NUCLEOTIDE SEQUENCE</scope>
    <source>
        <strain evidence="15">BP6-180914</strain>
    </source>
</reference>
<dbReference type="CDD" id="cd18783">
    <property type="entry name" value="ABC_6TM_PrtD_LapB_HlyB_like"/>
    <property type="match status" value="1"/>
</dbReference>
<protein>
    <submittedName>
        <fullName evidence="15">Peptidase domain-containing ABC transporter</fullName>
    </submittedName>
</protein>
<dbReference type="Proteomes" id="UP001165667">
    <property type="component" value="Unassembled WGS sequence"/>
</dbReference>
<dbReference type="InterPro" id="IPR039421">
    <property type="entry name" value="Type_1_exporter"/>
</dbReference>
<dbReference type="RefSeq" id="WP_282587732.1">
    <property type="nucleotide sequence ID" value="NZ_JAMOIM010000025.1"/>
</dbReference>
<evidence type="ECO:0000259" key="13">
    <source>
        <dbReference type="PROSITE" id="PS50929"/>
    </source>
</evidence>
<dbReference type="InterPro" id="IPR003439">
    <property type="entry name" value="ABC_transporter-like_ATP-bd"/>
</dbReference>
<dbReference type="GO" id="GO:0016887">
    <property type="term" value="F:ATP hydrolysis activity"/>
    <property type="evidence" value="ECO:0007669"/>
    <property type="project" value="InterPro"/>
</dbReference>
<dbReference type="PROSITE" id="PS50990">
    <property type="entry name" value="PEPTIDASE_C39"/>
    <property type="match status" value="1"/>
</dbReference>
<dbReference type="SUPFAM" id="SSF90123">
    <property type="entry name" value="ABC transporter transmembrane region"/>
    <property type="match status" value="1"/>
</dbReference>
<evidence type="ECO:0000256" key="9">
    <source>
        <dbReference type="ARBA" id="ARBA00022989"/>
    </source>
</evidence>
<dbReference type="GO" id="GO:0006508">
    <property type="term" value="P:proteolysis"/>
    <property type="evidence" value="ECO:0007669"/>
    <property type="project" value="InterPro"/>
</dbReference>
<evidence type="ECO:0000256" key="10">
    <source>
        <dbReference type="ARBA" id="ARBA00023136"/>
    </source>
</evidence>
<evidence type="ECO:0000256" key="8">
    <source>
        <dbReference type="ARBA" id="ARBA00022840"/>
    </source>
</evidence>
<dbReference type="EMBL" id="JAMOIM010000025">
    <property type="protein sequence ID" value="MCW6511353.1"/>
    <property type="molecule type" value="Genomic_DNA"/>
</dbReference>
<feature type="domain" description="ABC transmembrane type-1" evidence="13">
    <location>
        <begin position="166"/>
        <end position="445"/>
    </location>
</feature>
<feature type="transmembrane region" description="Helical" evidence="11">
    <location>
        <begin position="304"/>
        <end position="324"/>
    </location>
</feature>
<proteinExistence type="inferred from homology"/>
<dbReference type="Gene3D" id="3.40.50.300">
    <property type="entry name" value="P-loop containing nucleotide triphosphate hydrolases"/>
    <property type="match status" value="1"/>
</dbReference>
<keyword evidence="6" id="KW-0547">Nucleotide-binding</keyword>
<feature type="transmembrane region" description="Helical" evidence="11">
    <location>
        <begin position="166"/>
        <end position="188"/>
    </location>
</feature>
<dbReference type="InterPro" id="IPR017871">
    <property type="entry name" value="ABC_transporter-like_CS"/>
</dbReference>
<comment type="caution">
    <text evidence="15">The sequence shown here is derived from an EMBL/GenBank/DDBJ whole genome shotgun (WGS) entry which is preliminary data.</text>
</comment>
<dbReference type="SUPFAM" id="SSF52540">
    <property type="entry name" value="P-loop containing nucleoside triphosphate hydrolases"/>
    <property type="match status" value="1"/>
</dbReference>
<evidence type="ECO:0000256" key="11">
    <source>
        <dbReference type="SAM" id="Phobius"/>
    </source>
</evidence>
<dbReference type="Gene3D" id="3.90.70.10">
    <property type="entry name" value="Cysteine proteinases"/>
    <property type="match status" value="1"/>
</dbReference>
<feature type="domain" description="Peptidase C39" evidence="14">
    <location>
        <begin position="8"/>
        <end position="133"/>
    </location>
</feature>
<gene>
    <name evidence="15" type="ORF">M8523_25555</name>
</gene>
<dbReference type="GO" id="GO:0005524">
    <property type="term" value="F:ATP binding"/>
    <property type="evidence" value="ECO:0007669"/>
    <property type="project" value="UniProtKB-KW"/>
</dbReference>
<dbReference type="Gene3D" id="1.20.1560.10">
    <property type="entry name" value="ABC transporter type 1, transmembrane domain"/>
    <property type="match status" value="1"/>
</dbReference>
<sequence length="718" mass="79414">MNANANLSLSRHHTALRCLFVMCLHRGVQLTPDNIAAISEADIVGSSLRVLNGVGLQGKVFRERRWKHLQDLRAACPMMAPYRDGNWVIVVNVTEGPDGPAAVVLDPRTETDGPVMIAKDAFCADWTGLLIMSKRAPQPVKAQAETFGLTWFLPEIMRQRRYLRDVALAALMSSLIAFAIPMLFQVLVDKAISHRSYQTLGAVVAIFCVLVIFDGVFSYTRQYLMLFVTSKIDARLASRTFEHLLNLPQYFFEGTTAGLVIRNLQQTETIRHFLTGRLFQTILDAISLPLTLALLVVYSGKLTLVVLMFAIAMASVIGVIVPIFRRHLERLYQAEGARQGHLVETIHGMRTVKSLALEPRRLDTWNDTVALGVERRARVGRIAALANVTTTGLEKALQMAILGFGSIEVFNNELSIGALIAFNMVAGRVTGPLVQIVGLINEYQETAMAVKMLGSVMHHPLEREPGRMGITPTITGRLTFDNVTFRYNGASTPALDRVSFTVEPGQVIGVVGRSGSGKTTVTRLIQAIQTAQEGSIRIDGVDIRNIDLPHLRRSIGVVLQENFLFRGTIRDNIAATRPSSSLDEVIEAAHMAGAHEFIERLPQAYETFVEENGANFSGGQRQRLAIARALLLRPKLLIFDEATSALDPESEAIVQEHLTEIAKGRTLLIVSHRLTSLAASDAILVLEHGQVLDFAPHNVLLTRCHVYQRLWLKQTKFF</sequence>
<evidence type="ECO:0000256" key="4">
    <source>
        <dbReference type="ARBA" id="ARBA00022475"/>
    </source>
</evidence>
<dbReference type="PROSITE" id="PS50893">
    <property type="entry name" value="ABC_TRANSPORTER_2"/>
    <property type="match status" value="1"/>
</dbReference>
<dbReference type="InterPro" id="IPR036640">
    <property type="entry name" value="ABC1_TM_sf"/>
</dbReference>
<keyword evidence="3" id="KW-0813">Transport</keyword>
<dbReference type="Pfam" id="PF00664">
    <property type="entry name" value="ABC_membrane"/>
    <property type="match status" value="1"/>
</dbReference>
<evidence type="ECO:0000256" key="2">
    <source>
        <dbReference type="ARBA" id="ARBA00005417"/>
    </source>
</evidence>
<keyword evidence="5 11" id="KW-0812">Transmembrane</keyword>
<dbReference type="PROSITE" id="PS00211">
    <property type="entry name" value="ABC_TRANSPORTER_1"/>
    <property type="match status" value="1"/>
</dbReference>
<evidence type="ECO:0000256" key="7">
    <source>
        <dbReference type="ARBA" id="ARBA00022801"/>
    </source>
</evidence>
<keyword evidence="4" id="KW-1003">Cell membrane</keyword>
<keyword evidence="7" id="KW-0378">Hydrolase</keyword>
<dbReference type="GO" id="GO:0008233">
    <property type="term" value="F:peptidase activity"/>
    <property type="evidence" value="ECO:0007669"/>
    <property type="project" value="InterPro"/>
</dbReference>
<accession>A0AA41Z1X8</accession>
<organism evidence="15 16">
    <name type="scientific">Lichenifustis flavocetrariae</name>
    <dbReference type="NCBI Taxonomy" id="2949735"/>
    <lineage>
        <taxon>Bacteria</taxon>
        <taxon>Pseudomonadati</taxon>
        <taxon>Pseudomonadota</taxon>
        <taxon>Alphaproteobacteria</taxon>
        <taxon>Hyphomicrobiales</taxon>
        <taxon>Lichenihabitantaceae</taxon>
        <taxon>Lichenifustis</taxon>
    </lineage>
</organism>
<keyword evidence="10 11" id="KW-0472">Membrane</keyword>
<evidence type="ECO:0000256" key="6">
    <source>
        <dbReference type="ARBA" id="ARBA00022741"/>
    </source>
</evidence>
<dbReference type="InterPro" id="IPR005074">
    <property type="entry name" value="Peptidase_C39"/>
</dbReference>
<dbReference type="GO" id="GO:0005886">
    <property type="term" value="C:plasma membrane"/>
    <property type="evidence" value="ECO:0007669"/>
    <property type="project" value="UniProtKB-SubCell"/>
</dbReference>
<evidence type="ECO:0000313" key="15">
    <source>
        <dbReference type="EMBL" id="MCW6511353.1"/>
    </source>
</evidence>
<feature type="transmembrane region" description="Helical" evidence="11">
    <location>
        <begin position="200"/>
        <end position="220"/>
    </location>
</feature>
<evidence type="ECO:0000256" key="5">
    <source>
        <dbReference type="ARBA" id="ARBA00022692"/>
    </source>
</evidence>
<dbReference type="InterPro" id="IPR011527">
    <property type="entry name" value="ABC1_TM_dom"/>
</dbReference>
<dbReference type="Pfam" id="PF00005">
    <property type="entry name" value="ABC_tran"/>
    <property type="match status" value="1"/>
</dbReference>
<dbReference type="FunFam" id="3.40.50.300:FF:000299">
    <property type="entry name" value="ABC transporter ATP-binding protein/permease"/>
    <property type="match status" value="1"/>
</dbReference>
<keyword evidence="8" id="KW-0067">ATP-binding</keyword>
<evidence type="ECO:0000256" key="1">
    <source>
        <dbReference type="ARBA" id="ARBA00004651"/>
    </source>
</evidence>
<dbReference type="SMART" id="SM00382">
    <property type="entry name" value="AAA"/>
    <property type="match status" value="1"/>
</dbReference>
<dbReference type="PANTHER" id="PTHR43394">
    <property type="entry name" value="ATP-DEPENDENT PERMEASE MDL1, MITOCHONDRIAL"/>
    <property type="match status" value="1"/>
</dbReference>
<keyword evidence="16" id="KW-1185">Reference proteome</keyword>
<evidence type="ECO:0000259" key="12">
    <source>
        <dbReference type="PROSITE" id="PS50893"/>
    </source>
</evidence>